<dbReference type="PROSITE" id="PS50977">
    <property type="entry name" value="HTH_TETR_2"/>
    <property type="match status" value="1"/>
</dbReference>
<keyword evidence="7" id="KW-1185">Reference proteome</keyword>
<reference evidence="7" key="1">
    <citation type="submission" date="2009-09" db="EMBL/GenBank/DDBJ databases">
        <title>The complete genome of Nakamurella multipartita DSM 44233.</title>
        <authorList>
            <consortium name="US DOE Joint Genome Institute (JGI-PGF)"/>
            <person name="Lucas S."/>
            <person name="Copeland A."/>
            <person name="Lapidus A."/>
            <person name="Glavina del Rio T."/>
            <person name="Dalin E."/>
            <person name="Tice H."/>
            <person name="Bruce D."/>
            <person name="Goodwin L."/>
            <person name="Pitluck S."/>
            <person name="Kyrpides N."/>
            <person name="Mavromatis K."/>
            <person name="Ivanova N."/>
            <person name="Ovchinnikova G."/>
            <person name="Sims D."/>
            <person name="Meincke L."/>
            <person name="Brettin T."/>
            <person name="Detter J.C."/>
            <person name="Han C."/>
            <person name="Larimer F."/>
            <person name="Land M."/>
            <person name="Hauser L."/>
            <person name="Markowitz V."/>
            <person name="Cheng J.-F."/>
            <person name="Hugenholtz P."/>
            <person name="Woyke T."/>
            <person name="Wu D."/>
            <person name="Klenk H.-P."/>
            <person name="Eisen J.A."/>
        </authorList>
    </citation>
    <scope>NUCLEOTIDE SEQUENCE [LARGE SCALE GENOMIC DNA]</scope>
    <source>
        <strain evidence="7">ATCC 700099 / DSM 44233 / CIP 104796 / JCM 9543 / NBRC 105858 / Y-104</strain>
    </source>
</reference>
<dbReference type="Proteomes" id="UP000002218">
    <property type="component" value="Chromosome"/>
</dbReference>
<feature type="domain" description="HTH tetR-type" evidence="5">
    <location>
        <begin position="21"/>
        <end position="81"/>
    </location>
</feature>
<dbReference type="RefSeq" id="WP_015749963.1">
    <property type="nucleotide sequence ID" value="NC_013235.1"/>
</dbReference>
<dbReference type="SUPFAM" id="SSF46689">
    <property type="entry name" value="Homeodomain-like"/>
    <property type="match status" value="1"/>
</dbReference>
<dbReference type="AlphaFoldDB" id="C8X956"/>
<gene>
    <name evidence="6" type="ordered locus">Namu_4880</name>
</gene>
<dbReference type="GO" id="GO:0000976">
    <property type="term" value="F:transcription cis-regulatory region binding"/>
    <property type="evidence" value="ECO:0007669"/>
    <property type="project" value="TreeGrafter"/>
</dbReference>
<evidence type="ECO:0000256" key="3">
    <source>
        <dbReference type="ARBA" id="ARBA00023163"/>
    </source>
</evidence>
<dbReference type="Gene3D" id="1.10.357.10">
    <property type="entry name" value="Tetracycline Repressor, domain 2"/>
    <property type="match status" value="1"/>
</dbReference>
<dbReference type="Pfam" id="PF00440">
    <property type="entry name" value="TetR_N"/>
    <property type="match status" value="1"/>
</dbReference>
<evidence type="ECO:0000259" key="5">
    <source>
        <dbReference type="PROSITE" id="PS50977"/>
    </source>
</evidence>
<dbReference type="PANTHER" id="PTHR30055">
    <property type="entry name" value="HTH-TYPE TRANSCRIPTIONAL REGULATOR RUTR"/>
    <property type="match status" value="1"/>
</dbReference>
<dbReference type="GO" id="GO:0003700">
    <property type="term" value="F:DNA-binding transcription factor activity"/>
    <property type="evidence" value="ECO:0007669"/>
    <property type="project" value="TreeGrafter"/>
</dbReference>
<dbReference type="InterPro" id="IPR001647">
    <property type="entry name" value="HTH_TetR"/>
</dbReference>
<dbReference type="HOGENOM" id="CLU_093735_0_0_11"/>
<evidence type="ECO:0000313" key="6">
    <source>
        <dbReference type="EMBL" id="ACV81154.1"/>
    </source>
</evidence>
<protein>
    <submittedName>
        <fullName evidence="6">Transcriptional regulator, TetR family</fullName>
    </submittedName>
</protein>
<evidence type="ECO:0000313" key="7">
    <source>
        <dbReference type="Proteomes" id="UP000002218"/>
    </source>
</evidence>
<organism evidence="6 7">
    <name type="scientific">Nakamurella multipartita (strain ATCC 700099 / DSM 44233 / CIP 104796 / JCM 9543 / NBRC 105858 / Y-104)</name>
    <name type="common">Microsphaera multipartita</name>
    <dbReference type="NCBI Taxonomy" id="479431"/>
    <lineage>
        <taxon>Bacteria</taxon>
        <taxon>Bacillati</taxon>
        <taxon>Actinomycetota</taxon>
        <taxon>Actinomycetes</taxon>
        <taxon>Nakamurellales</taxon>
        <taxon>Nakamurellaceae</taxon>
        <taxon>Nakamurella</taxon>
    </lineage>
</organism>
<dbReference type="KEGG" id="nml:Namu_4880"/>
<keyword evidence="3" id="KW-0804">Transcription</keyword>
<sequence length="214" mass="23623">MTRAKLAGPDRFERAGVDKFDARREELADAALATLGELGYARTSLREIAQKTAYSHGLLHYYFRDKVELITFCVRRYKAACVHRYDAVVAGASTADGLVEGFADALVATMVADFALHRLWYDLRAQSTFDEQLRLTVGELDAQLESMVGRVVRRYAQLRGGRSVVTSLTAYATLDGLFENCLVRHIAGDAGAVDELRAGAHWLLPAWVPRPSSG</sequence>
<dbReference type="EMBL" id="CP001737">
    <property type="protein sequence ID" value="ACV81154.1"/>
    <property type="molecule type" value="Genomic_DNA"/>
</dbReference>
<keyword evidence="1" id="KW-0805">Transcription regulation</keyword>
<dbReference type="InParanoid" id="C8X956"/>
<dbReference type="eggNOG" id="COG1309">
    <property type="taxonomic scope" value="Bacteria"/>
</dbReference>
<evidence type="ECO:0000256" key="4">
    <source>
        <dbReference type="PROSITE-ProRule" id="PRU00335"/>
    </source>
</evidence>
<dbReference type="InterPro" id="IPR050109">
    <property type="entry name" value="HTH-type_TetR-like_transc_reg"/>
</dbReference>
<dbReference type="OrthoDB" id="8220622at2"/>
<name>C8X956_NAKMY</name>
<dbReference type="PANTHER" id="PTHR30055:SF234">
    <property type="entry name" value="HTH-TYPE TRANSCRIPTIONAL REGULATOR BETI"/>
    <property type="match status" value="1"/>
</dbReference>
<feature type="DNA-binding region" description="H-T-H motif" evidence="4">
    <location>
        <begin position="44"/>
        <end position="63"/>
    </location>
</feature>
<proteinExistence type="predicted"/>
<reference evidence="6 7" key="2">
    <citation type="journal article" date="2010" name="Stand. Genomic Sci.">
        <title>Complete genome sequence of Nakamurella multipartita type strain (Y-104).</title>
        <authorList>
            <person name="Tice H."/>
            <person name="Mayilraj S."/>
            <person name="Sims D."/>
            <person name="Lapidus A."/>
            <person name="Nolan M."/>
            <person name="Lucas S."/>
            <person name="Glavina Del Rio T."/>
            <person name="Copeland A."/>
            <person name="Cheng J.F."/>
            <person name="Meincke L."/>
            <person name="Bruce D."/>
            <person name="Goodwin L."/>
            <person name="Pitluck S."/>
            <person name="Ivanova N."/>
            <person name="Mavromatis K."/>
            <person name="Ovchinnikova G."/>
            <person name="Pati A."/>
            <person name="Chen A."/>
            <person name="Palaniappan K."/>
            <person name="Land M."/>
            <person name="Hauser L."/>
            <person name="Chang Y.J."/>
            <person name="Jeffries C.D."/>
            <person name="Detter J.C."/>
            <person name="Brettin T."/>
            <person name="Rohde M."/>
            <person name="Goker M."/>
            <person name="Bristow J."/>
            <person name="Eisen J.A."/>
            <person name="Markowitz V."/>
            <person name="Hugenholtz P."/>
            <person name="Kyrpides N.C."/>
            <person name="Klenk H.P."/>
            <person name="Chen F."/>
        </authorList>
    </citation>
    <scope>NUCLEOTIDE SEQUENCE [LARGE SCALE GENOMIC DNA]</scope>
    <source>
        <strain evidence="7">ATCC 700099 / DSM 44233 / CIP 104796 / JCM 9543 / NBRC 105858 / Y-104</strain>
    </source>
</reference>
<accession>C8X956</accession>
<evidence type="ECO:0000256" key="1">
    <source>
        <dbReference type="ARBA" id="ARBA00023015"/>
    </source>
</evidence>
<dbReference type="STRING" id="479431.Namu_4880"/>
<keyword evidence="2 4" id="KW-0238">DNA-binding</keyword>
<dbReference type="InterPro" id="IPR009057">
    <property type="entry name" value="Homeodomain-like_sf"/>
</dbReference>
<evidence type="ECO:0000256" key="2">
    <source>
        <dbReference type="ARBA" id="ARBA00023125"/>
    </source>
</evidence>